<dbReference type="STRING" id="526227.Mesil_2813"/>
<proteinExistence type="predicted"/>
<protein>
    <submittedName>
        <fullName evidence="1">LmbE family protein</fullName>
    </submittedName>
</protein>
<gene>
    <name evidence="1" type="ordered locus">Mesil_2813</name>
</gene>
<reference evidence="1 2" key="1">
    <citation type="journal article" date="2010" name="Stand. Genomic Sci.">
        <title>Complete genome sequence of Meiothermus silvanus type strain (VI-R2).</title>
        <authorList>
            <person name="Sikorski J."/>
            <person name="Tindall B.J."/>
            <person name="Lowry S."/>
            <person name="Lucas S."/>
            <person name="Nolan M."/>
            <person name="Copeland A."/>
            <person name="Glavina Del Rio T."/>
            <person name="Tice H."/>
            <person name="Cheng J.F."/>
            <person name="Han C."/>
            <person name="Pitluck S."/>
            <person name="Liolios K."/>
            <person name="Ivanova N."/>
            <person name="Mavromatis K."/>
            <person name="Mikhailova N."/>
            <person name="Pati A."/>
            <person name="Goodwin L."/>
            <person name="Chen A."/>
            <person name="Palaniappan K."/>
            <person name="Land M."/>
            <person name="Hauser L."/>
            <person name="Chang Y.J."/>
            <person name="Jeffries C.D."/>
            <person name="Rohde M."/>
            <person name="Goker M."/>
            <person name="Woyke T."/>
            <person name="Bristow J."/>
            <person name="Eisen J.A."/>
            <person name="Markowitz V."/>
            <person name="Hugenholtz P."/>
            <person name="Kyrpides N.C."/>
            <person name="Klenk H.P."/>
            <person name="Lapidus A."/>
        </authorList>
    </citation>
    <scope>NUCLEOTIDE SEQUENCE [LARGE SCALE GENOMIC DNA]</scope>
    <source>
        <strain evidence="2">ATCC 700542 / DSM 9946 / VI-R2</strain>
    </source>
</reference>
<dbReference type="AlphaFoldDB" id="D7BCS4"/>
<dbReference type="KEGG" id="msv:Mesil_2813"/>
<dbReference type="GO" id="GO:0019213">
    <property type="term" value="F:deacetylase activity"/>
    <property type="evidence" value="ECO:0007669"/>
    <property type="project" value="InterPro"/>
</dbReference>
<evidence type="ECO:0000313" key="1">
    <source>
        <dbReference type="EMBL" id="ADH64657.1"/>
    </source>
</evidence>
<dbReference type="Proteomes" id="UP000001916">
    <property type="component" value="Chromosome"/>
</dbReference>
<sequence>MAIDLLVIAPHPDDAELGCGGMLARAKAEGYSTAILELTQGEMGTKGTVQERLAEAEEAARILGLDYRGNLRLPDGGLADVPEQRQALGQALRNVRPRVVIAPWSADRHPDHVAAHHLSLSAVHFAGLSRAALQGQPHRVERIFFYPGNYAVTPSLLVDVSAYIETWQAALLAHQSQFHGEAASETVSLAGVEARRALRRAWGNYLGVAYAEPLVSLQPVLGVPW</sequence>
<dbReference type="HOGENOM" id="CLU_049311_3_1_0"/>
<dbReference type="RefSeq" id="WP_013159191.1">
    <property type="nucleotide sequence ID" value="NC_014212.1"/>
</dbReference>
<dbReference type="Gene3D" id="3.40.50.10320">
    <property type="entry name" value="LmbE-like"/>
    <property type="match status" value="1"/>
</dbReference>
<dbReference type="GO" id="GO:0016811">
    <property type="term" value="F:hydrolase activity, acting on carbon-nitrogen (but not peptide) bonds, in linear amides"/>
    <property type="evidence" value="ECO:0007669"/>
    <property type="project" value="TreeGrafter"/>
</dbReference>
<organism evidence="1 2">
    <name type="scientific">Allomeiothermus silvanus (strain ATCC 700542 / DSM 9946 / NBRC 106475 / NCIMB 13440 / VI-R2)</name>
    <name type="common">Thermus silvanus</name>
    <dbReference type="NCBI Taxonomy" id="526227"/>
    <lineage>
        <taxon>Bacteria</taxon>
        <taxon>Thermotogati</taxon>
        <taxon>Deinococcota</taxon>
        <taxon>Deinococci</taxon>
        <taxon>Thermales</taxon>
        <taxon>Thermaceae</taxon>
        <taxon>Allomeiothermus</taxon>
    </lineage>
</organism>
<dbReference type="GO" id="GO:0071793">
    <property type="term" value="P:bacillithiol biosynthetic process"/>
    <property type="evidence" value="ECO:0007669"/>
    <property type="project" value="InterPro"/>
</dbReference>
<dbReference type="SUPFAM" id="SSF102588">
    <property type="entry name" value="LmbE-like"/>
    <property type="match status" value="1"/>
</dbReference>
<name>D7BCS4_ALLS1</name>
<dbReference type="PANTHER" id="PTHR12993:SF30">
    <property type="entry name" value="N-ACETYL-ALPHA-D-GLUCOSAMINYL L-MALATE DEACETYLASE 1"/>
    <property type="match status" value="1"/>
</dbReference>
<dbReference type="NCBIfam" id="TIGR04001">
    <property type="entry name" value="thiol_BshB1"/>
    <property type="match status" value="1"/>
</dbReference>
<dbReference type="PANTHER" id="PTHR12993">
    <property type="entry name" value="N-ACETYLGLUCOSAMINYL-PHOSPHATIDYLINOSITOL DE-N-ACETYLASE-RELATED"/>
    <property type="match status" value="1"/>
</dbReference>
<dbReference type="OrthoDB" id="9778719at2"/>
<dbReference type="InterPro" id="IPR024078">
    <property type="entry name" value="LmbE-like_dom_sf"/>
</dbReference>
<evidence type="ECO:0000313" key="2">
    <source>
        <dbReference type="Proteomes" id="UP000001916"/>
    </source>
</evidence>
<dbReference type="eggNOG" id="COG2120">
    <property type="taxonomic scope" value="Bacteria"/>
</dbReference>
<dbReference type="EMBL" id="CP002042">
    <property type="protein sequence ID" value="ADH64657.1"/>
    <property type="molecule type" value="Genomic_DNA"/>
</dbReference>
<dbReference type="Pfam" id="PF02585">
    <property type="entry name" value="PIG-L"/>
    <property type="match status" value="1"/>
</dbReference>
<accession>D7BCS4</accession>
<dbReference type="InterPro" id="IPR023842">
    <property type="entry name" value="Bacillithiol_biosynth_BshB1"/>
</dbReference>
<keyword evidence="2" id="KW-1185">Reference proteome</keyword>
<dbReference type="InterPro" id="IPR003737">
    <property type="entry name" value="GlcNAc_PI_deacetylase-related"/>
</dbReference>